<feature type="transmembrane region" description="Helical" evidence="3">
    <location>
        <begin position="68"/>
        <end position="89"/>
    </location>
</feature>
<comment type="subcellular location">
    <subcellularLocation>
        <location evidence="1">Endomembrane system</location>
        <topology evidence="1">Multi-pass membrane protein</topology>
    </subcellularLocation>
</comment>
<feature type="transmembrane region" description="Helical" evidence="3">
    <location>
        <begin position="150"/>
        <end position="170"/>
    </location>
</feature>
<dbReference type="AlphaFoldDB" id="A0A1I2DHX9"/>
<dbReference type="OrthoDB" id="6707571at2"/>
<dbReference type="InterPro" id="IPR000620">
    <property type="entry name" value="EamA_dom"/>
</dbReference>
<keyword evidence="3" id="KW-1133">Transmembrane helix</keyword>
<evidence type="ECO:0000259" key="4">
    <source>
        <dbReference type="Pfam" id="PF00892"/>
    </source>
</evidence>
<feature type="transmembrane region" description="Helical" evidence="3">
    <location>
        <begin position="126"/>
        <end position="144"/>
    </location>
</feature>
<dbReference type="InterPro" id="IPR037185">
    <property type="entry name" value="EmrE-like"/>
</dbReference>
<feature type="transmembrane region" description="Helical" evidence="3">
    <location>
        <begin position="95"/>
        <end position="117"/>
    </location>
</feature>
<accession>A0A1I2DHX9</accession>
<feature type="transmembrane region" description="Helical" evidence="3">
    <location>
        <begin position="7"/>
        <end position="28"/>
    </location>
</feature>
<protein>
    <submittedName>
        <fullName evidence="5">Threonine/homoserine efflux transporter RhtA</fullName>
    </submittedName>
</protein>
<dbReference type="Proteomes" id="UP000199516">
    <property type="component" value="Unassembled WGS sequence"/>
</dbReference>
<dbReference type="PANTHER" id="PTHR22911:SF79">
    <property type="entry name" value="MOBA-LIKE NTP TRANSFERASE DOMAIN-CONTAINING PROTEIN"/>
    <property type="match status" value="1"/>
</dbReference>
<feature type="transmembrane region" description="Helical" evidence="3">
    <location>
        <begin position="214"/>
        <end position="233"/>
    </location>
</feature>
<dbReference type="Pfam" id="PF00892">
    <property type="entry name" value="EamA"/>
    <property type="match status" value="2"/>
</dbReference>
<evidence type="ECO:0000256" key="3">
    <source>
        <dbReference type="SAM" id="Phobius"/>
    </source>
</evidence>
<dbReference type="RefSeq" id="WP_091661207.1">
    <property type="nucleotide sequence ID" value="NZ_FONT01000004.1"/>
</dbReference>
<keyword evidence="3" id="KW-0812">Transmembrane</keyword>
<evidence type="ECO:0000313" key="6">
    <source>
        <dbReference type="Proteomes" id="UP000199516"/>
    </source>
</evidence>
<dbReference type="EMBL" id="FONT01000004">
    <property type="protein sequence ID" value="SFE80058.1"/>
    <property type="molecule type" value="Genomic_DNA"/>
</dbReference>
<comment type="similarity">
    <text evidence="2">Belongs to the EamA transporter family.</text>
</comment>
<gene>
    <name evidence="5" type="ORF">SAMN05192532_10483</name>
</gene>
<evidence type="ECO:0000256" key="2">
    <source>
        <dbReference type="ARBA" id="ARBA00007362"/>
    </source>
</evidence>
<name>A0A1I2DHX9_9BACI</name>
<dbReference type="GO" id="GO:0016020">
    <property type="term" value="C:membrane"/>
    <property type="evidence" value="ECO:0007669"/>
    <property type="project" value="InterPro"/>
</dbReference>
<organism evidence="5 6">
    <name type="scientific">Alteribacillus iranensis</name>
    <dbReference type="NCBI Taxonomy" id="930128"/>
    <lineage>
        <taxon>Bacteria</taxon>
        <taxon>Bacillati</taxon>
        <taxon>Bacillota</taxon>
        <taxon>Bacilli</taxon>
        <taxon>Bacillales</taxon>
        <taxon>Bacillaceae</taxon>
        <taxon>Alteribacillus</taxon>
    </lineage>
</organism>
<feature type="transmembrane region" description="Helical" evidence="3">
    <location>
        <begin position="245"/>
        <end position="264"/>
    </location>
</feature>
<keyword evidence="6" id="KW-1185">Reference proteome</keyword>
<feature type="transmembrane region" description="Helical" evidence="3">
    <location>
        <begin position="182"/>
        <end position="202"/>
    </location>
</feature>
<feature type="transmembrane region" description="Helical" evidence="3">
    <location>
        <begin position="40"/>
        <end position="61"/>
    </location>
</feature>
<proteinExistence type="inferred from homology"/>
<feature type="domain" description="EamA" evidence="4">
    <location>
        <begin position="155"/>
        <end position="287"/>
    </location>
</feature>
<keyword evidence="3" id="KW-0472">Membrane</keyword>
<dbReference type="Gene3D" id="1.10.3730.20">
    <property type="match status" value="1"/>
</dbReference>
<dbReference type="PANTHER" id="PTHR22911">
    <property type="entry name" value="ACYL-MALONYL CONDENSING ENZYME-RELATED"/>
    <property type="match status" value="1"/>
</dbReference>
<reference evidence="5 6" key="1">
    <citation type="submission" date="2016-10" db="EMBL/GenBank/DDBJ databases">
        <authorList>
            <person name="de Groot N.N."/>
        </authorList>
    </citation>
    <scope>NUCLEOTIDE SEQUENCE [LARGE SCALE GENOMIC DNA]</scope>
    <source>
        <strain evidence="5 6">DSM 23995</strain>
    </source>
</reference>
<sequence length="306" mass="33535">MRPAVAYGITVGGAAFWGLTGFFVQYLYEFGLAPIEVVTIRMVLSAIVMFSIVGVVRPYLLKIHWRDLPYFIGLGVVSIAFFNWCYFTVMEEANLSIAVVLLYTSPVFVAILSRIFFKEKLTGNKIIAIILTLLGCSFVAGLLPGESMSISGTVLLIGAASGFFCSLYSVIGKFVSMKYSSITITAYAMLCGGLFLLPVSGIEKNTQPLMEPVMWGYAMGSVLISTILAYIMYTAGLRYIESSHAAILSTVEPIVAIAVGVTVFQDVLTIWQTVGILLVFTSILLSIFSRKRKFKHQKEKTVPKLS</sequence>
<feature type="domain" description="EamA" evidence="4">
    <location>
        <begin position="10"/>
        <end position="139"/>
    </location>
</feature>
<feature type="transmembrane region" description="Helical" evidence="3">
    <location>
        <begin position="270"/>
        <end position="288"/>
    </location>
</feature>
<evidence type="ECO:0000313" key="5">
    <source>
        <dbReference type="EMBL" id="SFE80058.1"/>
    </source>
</evidence>
<evidence type="ECO:0000256" key="1">
    <source>
        <dbReference type="ARBA" id="ARBA00004127"/>
    </source>
</evidence>
<dbReference type="SUPFAM" id="SSF103481">
    <property type="entry name" value="Multidrug resistance efflux transporter EmrE"/>
    <property type="match status" value="2"/>
</dbReference>
<dbReference type="STRING" id="930128.SAMN05192532_10483"/>